<organism evidence="11 12">
    <name type="scientific">Lutibacter holmesii</name>
    <dbReference type="NCBI Taxonomy" id="1137985"/>
    <lineage>
        <taxon>Bacteria</taxon>
        <taxon>Pseudomonadati</taxon>
        <taxon>Bacteroidota</taxon>
        <taxon>Flavobacteriia</taxon>
        <taxon>Flavobacteriales</taxon>
        <taxon>Flavobacteriaceae</taxon>
        <taxon>Lutibacter</taxon>
    </lineage>
</organism>
<feature type="transmembrane region" description="Helical" evidence="9">
    <location>
        <begin position="94"/>
        <end position="111"/>
    </location>
</feature>
<dbReference type="Gene3D" id="1.10.287.130">
    <property type="match status" value="1"/>
</dbReference>
<dbReference type="Pfam" id="PF02518">
    <property type="entry name" value="HATPase_c"/>
    <property type="match status" value="1"/>
</dbReference>
<keyword evidence="9" id="KW-1133">Transmembrane helix</keyword>
<evidence type="ECO:0000256" key="2">
    <source>
        <dbReference type="ARBA" id="ARBA00012438"/>
    </source>
</evidence>
<keyword evidence="8" id="KW-0902">Two-component regulatory system</keyword>
<dbReference type="SUPFAM" id="SSF47384">
    <property type="entry name" value="Homodimeric domain of signal transducing histidine kinase"/>
    <property type="match status" value="1"/>
</dbReference>
<dbReference type="InterPro" id="IPR050351">
    <property type="entry name" value="BphY/WalK/GraS-like"/>
</dbReference>
<dbReference type="InterPro" id="IPR036890">
    <property type="entry name" value="HATPase_C_sf"/>
</dbReference>
<dbReference type="GO" id="GO:0016301">
    <property type="term" value="F:kinase activity"/>
    <property type="evidence" value="ECO:0007669"/>
    <property type="project" value="UniProtKB-KW"/>
</dbReference>
<evidence type="ECO:0000256" key="3">
    <source>
        <dbReference type="ARBA" id="ARBA00022553"/>
    </source>
</evidence>
<dbReference type="EC" id="2.7.13.3" evidence="2"/>
<keyword evidence="3" id="KW-0597">Phosphoprotein</keyword>
<dbReference type="Gene3D" id="3.30.565.10">
    <property type="entry name" value="Histidine kinase-like ATPase, C-terminal domain"/>
    <property type="match status" value="1"/>
</dbReference>
<feature type="transmembrane region" description="Helical" evidence="9">
    <location>
        <begin position="151"/>
        <end position="170"/>
    </location>
</feature>
<evidence type="ECO:0000256" key="9">
    <source>
        <dbReference type="SAM" id="Phobius"/>
    </source>
</evidence>
<evidence type="ECO:0000256" key="7">
    <source>
        <dbReference type="ARBA" id="ARBA00022840"/>
    </source>
</evidence>
<evidence type="ECO:0000313" key="12">
    <source>
        <dbReference type="Proteomes" id="UP001597241"/>
    </source>
</evidence>
<evidence type="ECO:0000259" key="10">
    <source>
        <dbReference type="PROSITE" id="PS50109"/>
    </source>
</evidence>
<feature type="transmembrane region" description="Helical" evidence="9">
    <location>
        <begin position="117"/>
        <end position="139"/>
    </location>
</feature>
<dbReference type="EMBL" id="JBHTMV010000003">
    <property type="protein sequence ID" value="MFD1293753.1"/>
    <property type="molecule type" value="Genomic_DNA"/>
</dbReference>
<evidence type="ECO:0000313" key="11">
    <source>
        <dbReference type="EMBL" id="MFD1293753.1"/>
    </source>
</evidence>
<dbReference type="PANTHER" id="PTHR42878">
    <property type="entry name" value="TWO-COMPONENT HISTIDINE KINASE"/>
    <property type="match status" value="1"/>
</dbReference>
<accession>A0ABW3WPY6</accession>
<feature type="domain" description="Histidine kinase" evidence="10">
    <location>
        <begin position="227"/>
        <end position="443"/>
    </location>
</feature>
<dbReference type="PANTHER" id="PTHR42878:SF7">
    <property type="entry name" value="SENSOR HISTIDINE KINASE GLRK"/>
    <property type="match status" value="1"/>
</dbReference>
<evidence type="ECO:0000256" key="1">
    <source>
        <dbReference type="ARBA" id="ARBA00000085"/>
    </source>
</evidence>
<comment type="catalytic activity">
    <reaction evidence="1">
        <text>ATP + protein L-histidine = ADP + protein N-phospho-L-histidine.</text>
        <dbReference type="EC" id="2.7.13.3"/>
    </reaction>
</comment>
<name>A0ABW3WPY6_9FLAO</name>
<reference evidence="12" key="1">
    <citation type="journal article" date="2019" name="Int. J. Syst. Evol. Microbiol.">
        <title>The Global Catalogue of Microorganisms (GCM) 10K type strain sequencing project: providing services to taxonomists for standard genome sequencing and annotation.</title>
        <authorList>
            <consortium name="The Broad Institute Genomics Platform"/>
            <consortium name="The Broad Institute Genome Sequencing Center for Infectious Disease"/>
            <person name="Wu L."/>
            <person name="Ma J."/>
        </authorList>
    </citation>
    <scope>NUCLEOTIDE SEQUENCE [LARGE SCALE GENOMIC DNA]</scope>
    <source>
        <strain evidence="12">CCUG 62221</strain>
    </source>
</reference>
<keyword evidence="9" id="KW-0472">Membrane</keyword>
<dbReference type="Proteomes" id="UP001597241">
    <property type="component" value="Unassembled WGS sequence"/>
</dbReference>
<feature type="transmembrane region" description="Helical" evidence="9">
    <location>
        <begin position="6"/>
        <end position="26"/>
    </location>
</feature>
<dbReference type="InterPro" id="IPR003594">
    <property type="entry name" value="HATPase_dom"/>
</dbReference>
<keyword evidence="6 11" id="KW-0418">Kinase</keyword>
<sequence length="443" mass="50706">MDIGTIINLLAIGNGVFSIIFLFFIYSHKNKRTALMFFAVGKILQTISWVLFIYYQNNLTSQVMGIGNIFQYFGLTFEVFGFTYVFTQRSKEKIVIWMLICSLFSVLYFFLASNIIVRVIISSCLFFGLYTFMFTRLVFSKSHTNTQHIVGWLALIFGLIHLCRGVYSVWFQVEFEIYNNAVMQVITGYMYIIVTFTFPVFLLLIVIEKDNQELYELNTTKNKLFRIIGHDLKSPMIQLANIAQIIDMKKGSMGELELEKLGFAIRDSSLRTSKLLDDLLSWARSQSNSLAIKEEKICIKDNFDENIDLFKGKLNEKNIEVINRISATQFVKCDANMLNTIIRNLLSNAIKFSFKNGKIDIYSNCENDICTISIKDEGMGIEKSNLKKMFKIDSNFTTLGTNDEKGTGIGLALCKEFVEKNKGEISVESTINKGTIFHFSLPC</sequence>
<dbReference type="SMART" id="SM00387">
    <property type="entry name" value="HATPase_c"/>
    <property type="match status" value="1"/>
</dbReference>
<keyword evidence="7" id="KW-0067">ATP-binding</keyword>
<feature type="transmembrane region" description="Helical" evidence="9">
    <location>
        <begin position="69"/>
        <end position="87"/>
    </location>
</feature>
<proteinExistence type="predicted"/>
<keyword evidence="9" id="KW-0812">Transmembrane</keyword>
<keyword evidence="12" id="KW-1185">Reference proteome</keyword>
<dbReference type="InterPro" id="IPR003661">
    <property type="entry name" value="HisK_dim/P_dom"/>
</dbReference>
<feature type="transmembrane region" description="Helical" evidence="9">
    <location>
        <begin position="182"/>
        <end position="207"/>
    </location>
</feature>
<dbReference type="RefSeq" id="WP_386808944.1">
    <property type="nucleotide sequence ID" value="NZ_JBHTMV010000003.1"/>
</dbReference>
<dbReference type="PROSITE" id="PS50109">
    <property type="entry name" value="HIS_KIN"/>
    <property type="match status" value="1"/>
</dbReference>
<gene>
    <name evidence="11" type="ORF">ACFQ5N_07900</name>
</gene>
<evidence type="ECO:0000256" key="6">
    <source>
        <dbReference type="ARBA" id="ARBA00022777"/>
    </source>
</evidence>
<keyword evidence="5" id="KW-0547">Nucleotide-binding</keyword>
<dbReference type="InterPro" id="IPR036097">
    <property type="entry name" value="HisK_dim/P_sf"/>
</dbReference>
<keyword evidence="4" id="KW-0808">Transferase</keyword>
<comment type="caution">
    <text evidence="11">The sequence shown here is derived from an EMBL/GenBank/DDBJ whole genome shotgun (WGS) entry which is preliminary data.</text>
</comment>
<dbReference type="SMART" id="SM00388">
    <property type="entry name" value="HisKA"/>
    <property type="match status" value="1"/>
</dbReference>
<feature type="transmembrane region" description="Helical" evidence="9">
    <location>
        <begin position="33"/>
        <end position="57"/>
    </location>
</feature>
<dbReference type="InterPro" id="IPR004358">
    <property type="entry name" value="Sig_transdc_His_kin-like_C"/>
</dbReference>
<evidence type="ECO:0000256" key="4">
    <source>
        <dbReference type="ARBA" id="ARBA00022679"/>
    </source>
</evidence>
<dbReference type="SUPFAM" id="SSF55874">
    <property type="entry name" value="ATPase domain of HSP90 chaperone/DNA topoisomerase II/histidine kinase"/>
    <property type="match status" value="1"/>
</dbReference>
<evidence type="ECO:0000256" key="8">
    <source>
        <dbReference type="ARBA" id="ARBA00023012"/>
    </source>
</evidence>
<protein>
    <recommendedName>
        <fullName evidence="2">histidine kinase</fullName>
        <ecNumber evidence="2">2.7.13.3</ecNumber>
    </recommendedName>
</protein>
<evidence type="ECO:0000256" key="5">
    <source>
        <dbReference type="ARBA" id="ARBA00022741"/>
    </source>
</evidence>
<dbReference type="InterPro" id="IPR005467">
    <property type="entry name" value="His_kinase_dom"/>
</dbReference>
<dbReference type="CDD" id="cd00082">
    <property type="entry name" value="HisKA"/>
    <property type="match status" value="1"/>
</dbReference>
<dbReference type="PRINTS" id="PR00344">
    <property type="entry name" value="BCTRLSENSOR"/>
</dbReference>